<sequence length="358" mass="38175">MSADVAPPAPRPKSTGLHKGDIRPGVEKVDPIIVADGVKRVFGGLTAVDVEHLEIPRNAITALIGPNGAGKTTLFNLLTGFDKPNAGQWSFDGKNLAGIPAFKTARMGQVRTFQLTKSLGLLTVLENMKLGAPGQGGERIWASILPFLWRKQETRIEEKARGLLARFKLDAKEKDFAASLSGGQRKLLEMARALMSDPTLVMLDEPMAGVNPALTQSLLDHILDLKDLGMTVLFVEHDMHMVRHIADWVVVMAEGKVVAEGPPDAVMKEQAVIDAYLGAHQDVDLGVVTGRYEGELTAEAAELVAQAHELQDVVEADAASAASETSAPATRRGAAAERDGAADHTASDPTSGSTEENK</sequence>
<feature type="compositionally biased region" description="Polar residues" evidence="4">
    <location>
        <begin position="347"/>
        <end position="358"/>
    </location>
</feature>
<dbReference type="eggNOG" id="COG0411">
    <property type="taxonomic scope" value="Bacteria"/>
</dbReference>
<feature type="region of interest" description="Disordered" evidence="4">
    <location>
        <begin position="1"/>
        <end position="23"/>
    </location>
</feature>
<dbReference type="PROSITE" id="PS00211">
    <property type="entry name" value="ABC_TRANSPORTER_1"/>
    <property type="match status" value="1"/>
</dbReference>
<feature type="compositionally biased region" description="Low complexity" evidence="4">
    <location>
        <begin position="316"/>
        <end position="333"/>
    </location>
</feature>
<keyword evidence="3 6" id="KW-0067">ATP-binding</keyword>
<dbReference type="AlphaFoldDB" id="A0A031FZK2"/>
<dbReference type="Proteomes" id="UP000024001">
    <property type="component" value="Unassembled WGS sequence"/>
</dbReference>
<dbReference type="RefSeq" id="WP_081416940.1">
    <property type="nucleotide sequence ID" value="NZ_JFYO01000003.1"/>
</dbReference>
<dbReference type="Pfam" id="PF12399">
    <property type="entry name" value="BCA_ABC_TP_C"/>
    <property type="match status" value="1"/>
</dbReference>
<feature type="compositionally biased region" description="Basic and acidic residues" evidence="4">
    <location>
        <begin position="334"/>
        <end position="346"/>
    </location>
</feature>
<keyword evidence="1" id="KW-0813">Transport</keyword>
<proteinExistence type="predicted"/>
<evidence type="ECO:0000256" key="2">
    <source>
        <dbReference type="ARBA" id="ARBA00022741"/>
    </source>
</evidence>
<evidence type="ECO:0000256" key="1">
    <source>
        <dbReference type="ARBA" id="ARBA00022448"/>
    </source>
</evidence>
<dbReference type="EMBL" id="JFYO01000003">
    <property type="protein sequence ID" value="EZP29080.1"/>
    <property type="molecule type" value="Genomic_DNA"/>
</dbReference>
<comment type="caution">
    <text evidence="6">The sequence shown here is derived from an EMBL/GenBank/DDBJ whole genome shotgun (WGS) entry which is preliminary data.</text>
</comment>
<feature type="domain" description="ABC transporter" evidence="5">
    <location>
        <begin position="33"/>
        <end position="279"/>
    </location>
</feature>
<dbReference type="GO" id="GO:0016887">
    <property type="term" value="F:ATP hydrolysis activity"/>
    <property type="evidence" value="ECO:0007669"/>
    <property type="project" value="InterPro"/>
</dbReference>
<dbReference type="InterPro" id="IPR032823">
    <property type="entry name" value="BCA_ABC_TP_C"/>
</dbReference>
<dbReference type="PROSITE" id="PS50893">
    <property type="entry name" value="ABC_TRANSPORTER_2"/>
    <property type="match status" value="1"/>
</dbReference>
<evidence type="ECO:0000313" key="7">
    <source>
        <dbReference type="Proteomes" id="UP000024001"/>
    </source>
</evidence>
<gene>
    <name evidence="6" type="ORF">BW34_00929</name>
</gene>
<dbReference type="PATRIC" id="fig|273677.3.peg.911"/>
<dbReference type="GO" id="GO:0005524">
    <property type="term" value="F:ATP binding"/>
    <property type="evidence" value="ECO:0007669"/>
    <property type="project" value="UniProtKB-KW"/>
</dbReference>
<name>A0A031FZK2_9MICO</name>
<dbReference type="PANTHER" id="PTHR45772:SF9">
    <property type="entry name" value="CONSERVED COMPONENT OF ABC TRANSPORTER FOR NATURAL AMINO ACIDS"/>
    <property type="match status" value="1"/>
</dbReference>
<feature type="region of interest" description="Disordered" evidence="4">
    <location>
        <begin position="315"/>
        <end position="358"/>
    </location>
</feature>
<dbReference type="PANTHER" id="PTHR45772">
    <property type="entry name" value="CONSERVED COMPONENT OF ABC TRANSPORTER FOR NATURAL AMINO ACIDS-RELATED"/>
    <property type="match status" value="1"/>
</dbReference>
<evidence type="ECO:0000259" key="5">
    <source>
        <dbReference type="PROSITE" id="PS50893"/>
    </source>
</evidence>
<dbReference type="SMART" id="SM00382">
    <property type="entry name" value="AAA"/>
    <property type="match status" value="1"/>
</dbReference>
<dbReference type="InterPro" id="IPR017871">
    <property type="entry name" value="ABC_transporter-like_CS"/>
</dbReference>
<dbReference type="SUPFAM" id="SSF52540">
    <property type="entry name" value="P-loop containing nucleoside triphosphate hydrolases"/>
    <property type="match status" value="1"/>
</dbReference>
<dbReference type="Pfam" id="PF00005">
    <property type="entry name" value="ABC_tran"/>
    <property type="match status" value="1"/>
</dbReference>
<accession>A0A031FZK2</accession>
<dbReference type="InterPro" id="IPR051120">
    <property type="entry name" value="ABC_AA/LPS_Transport"/>
</dbReference>
<evidence type="ECO:0000313" key="6">
    <source>
        <dbReference type="EMBL" id="EZP29080.1"/>
    </source>
</evidence>
<evidence type="ECO:0000256" key="4">
    <source>
        <dbReference type="SAM" id="MobiDB-lite"/>
    </source>
</evidence>
<dbReference type="InterPro" id="IPR027417">
    <property type="entry name" value="P-loop_NTPase"/>
</dbReference>
<dbReference type="InterPro" id="IPR003593">
    <property type="entry name" value="AAA+_ATPase"/>
</dbReference>
<reference evidence="6 7" key="1">
    <citation type="submission" date="2014-03" db="EMBL/GenBank/DDBJ databases">
        <title>Draft Genome Sequences of 13 Willow Endophytes.</title>
        <authorList>
            <person name="Gan H.Y."/>
            <person name="Gan H.M."/>
            <person name="Savka M.A."/>
            <person name="Hudson A.O."/>
        </authorList>
    </citation>
    <scope>NUCLEOTIDE SEQUENCE [LARGE SCALE GENOMIC DNA]</scope>
    <source>
        <strain evidence="6 7">RIT293</strain>
    </source>
</reference>
<organism evidence="6 7">
    <name type="scientific">Microbacterium oleivorans</name>
    <dbReference type="NCBI Taxonomy" id="273677"/>
    <lineage>
        <taxon>Bacteria</taxon>
        <taxon>Bacillati</taxon>
        <taxon>Actinomycetota</taxon>
        <taxon>Actinomycetes</taxon>
        <taxon>Micrococcales</taxon>
        <taxon>Microbacteriaceae</taxon>
        <taxon>Microbacterium</taxon>
    </lineage>
</organism>
<protein>
    <submittedName>
        <fullName evidence="6">Branched-chain amino acid ABC transporter ATP-binding protein</fullName>
    </submittedName>
</protein>
<keyword evidence="7" id="KW-1185">Reference proteome</keyword>
<dbReference type="InterPro" id="IPR003439">
    <property type="entry name" value="ABC_transporter-like_ATP-bd"/>
</dbReference>
<dbReference type="GO" id="GO:0005886">
    <property type="term" value="C:plasma membrane"/>
    <property type="evidence" value="ECO:0007669"/>
    <property type="project" value="TreeGrafter"/>
</dbReference>
<dbReference type="Gene3D" id="3.40.50.300">
    <property type="entry name" value="P-loop containing nucleotide triphosphate hydrolases"/>
    <property type="match status" value="1"/>
</dbReference>
<dbReference type="CDD" id="cd03219">
    <property type="entry name" value="ABC_Mj1267_LivG_branched"/>
    <property type="match status" value="1"/>
</dbReference>
<evidence type="ECO:0000256" key="3">
    <source>
        <dbReference type="ARBA" id="ARBA00022840"/>
    </source>
</evidence>
<keyword evidence="2" id="KW-0547">Nucleotide-binding</keyword>